<dbReference type="InterPro" id="IPR019422">
    <property type="entry name" value="7TM_GPCR_serpentine_rcpt_Srh"/>
</dbReference>
<dbReference type="EMBL" id="PDUG01000005">
    <property type="protein sequence ID" value="PIC25898.1"/>
    <property type="molecule type" value="Genomic_DNA"/>
</dbReference>
<evidence type="ECO:0008006" key="4">
    <source>
        <dbReference type="Google" id="ProtNLM"/>
    </source>
</evidence>
<dbReference type="SUPFAM" id="SSF81321">
    <property type="entry name" value="Family A G protein-coupled receptor-like"/>
    <property type="match status" value="1"/>
</dbReference>
<sequence>MINLRTQLTYNSVIFRFVVFMCNWRNSTFEQETFAPSILHKLAIIEVPIHSLAGYVVLFKTPTRMESVKWMMFTMHICGAYLDLFLSALSTQFFLLPAAAGHSQGLYTYIGVPVKWQAYMFISAICLAGVSILGFFESRYNALVKGRGTSILKVKKRLFYMIGHYIYAFVFILPITFTPPEQISGKFYVRAMLPCVPQEIFDHPDFFVYALDITLLTWIIGTAAFIITGECIYFFTRIVLYLSSTKAKSEKTYKLQLHFFIALTIQISIPLAVVICPIGYIVFAFAASHFDQALNNISLNMMAMHGLISSAVMLTVHKPYREAVLGMFCYKYLYKKLHRNSLHPDGTVVVLSSSHTAKPVIERRSHI</sequence>
<keyword evidence="1" id="KW-1133">Transmembrane helix</keyword>
<evidence type="ECO:0000313" key="3">
    <source>
        <dbReference type="Proteomes" id="UP000230233"/>
    </source>
</evidence>
<dbReference type="Pfam" id="PF10318">
    <property type="entry name" value="7TM_GPCR_Srh"/>
    <property type="match status" value="1"/>
</dbReference>
<comment type="caution">
    <text evidence="2">The sequence shown here is derived from an EMBL/GenBank/DDBJ whole genome shotgun (WGS) entry which is preliminary data.</text>
</comment>
<dbReference type="STRING" id="1611254.A0A2G5TF57"/>
<gene>
    <name evidence="2" type="primary">Cnig_chr_V.g18650</name>
    <name evidence="2" type="ORF">B9Z55_018650</name>
</gene>
<protein>
    <recommendedName>
        <fullName evidence="4">Serpentine Receptor, class H</fullName>
    </recommendedName>
</protein>
<accession>A0A2G5TF57</accession>
<feature type="transmembrane region" description="Helical" evidence="1">
    <location>
        <begin position="157"/>
        <end position="177"/>
    </location>
</feature>
<dbReference type="PANTHER" id="PTHR22941">
    <property type="entry name" value="SERPENTINE RECEPTOR"/>
    <property type="match status" value="1"/>
</dbReference>
<name>A0A2G5TF57_9PELO</name>
<dbReference type="InterPro" id="IPR053220">
    <property type="entry name" value="Nematode_rcpt-like_serp_H"/>
</dbReference>
<organism evidence="2 3">
    <name type="scientific">Caenorhabditis nigoni</name>
    <dbReference type="NCBI Taxonomy" id="1611254"/>
    <lineage>
        <taxon>Eukaryota</taxon>
        <taxon>Metazoa</taxon>
        <taxon>Ecdysozoa</taxon>
        <taxon>Nematoda</taxon>
        <taxon>Chromadorea</taxon>
        <taxon>Rhabditida</taxon>
        <taxon>Rhabditina</taxon>
        <taxon>Rhabditomorpha</taxon>
        <taxon>Rhabditoidea</taxon>
        <taxon>Rhabditidae</taxon>
        <taxon>Peloderinae</taxon>
        <taxon>Caenorhabditis</taxon>
    </lineage>
</organism>
<dbReference type="Proteomes" id="UP000230233">
    <property type="component" value="Chromosome V"/>
</dbReference>
<dbReference type="PANTHER" id="PTHR22941:SF27">
    <property type="entry name" value="SERPENTINE RECEPTOR, CLASS H"/>
    <property type="match status" value="1"/>
</dbReference>
<evidence type="ECO:0000256" key="1">
    <source>
        <dbReference type="SAM" id="Phobius"/>
    </source>
</evidence>
<dbReference type="OrthoDB" id="5787910at2759"/>
<feature type="transmembrane region" description="Helical" evidence="1">
    <location>
        <begin position="70"/>
        <end position="96"/>
    </location>
</feature>
<keyword evidence="1" id="KW-0812">Transmembrane</keyword>
<feature type="transmembrane region" description="Helical" evidence="1">
    <location>
        <begin position="297"/>
        <end position="316"/>
    </location>
</feature>
<feature type="transmembrane region" description="Helical" evidence="1">
    <location>
        <begin position="215"/>
        <end position="236"/>
    </location>
</feature>
<feature type="transmembrane region" description="Helical" evidence="1">
    <location>
        <begin position="257"/>
        <end position="285"/>
    </location>
</feature>
<evidence type="ECO:0000313" key="2">
    <source>
        <dbReference type="EMBL" id="PIC25898.1"/>
    </source>
</evidence>
<keyword evidence="1" id="KW-0472">Membrane</keyword>
<reference evidence="3" key="1">
    <citation type="submission" date="2017-10" db="EMBL/GenBank/DDBJ databases">
        <title>Rapid genome shrinkage in a self-fertile nematode reveals novel sperm competition proteins.</title>
        <authorList>
            <person name="Yin D."/>
            <person name="Schwarz E.M."/>
            <person name="Thomas C.G."/>
            <person name="Felde R.L."/>
            <person name="Korf I.F."/>
            <person name="Cutter A.D."/>
            <person name="Schartner C.M."/>
            <person name="Ralston E.J."/>
            <person name="Meyer B.J."/>
            <person name="Haag E.S."/>
        </authorList>
    </citation>
    <scope>NUCLEOTIDE SEQUENCE [LARGE SCALE GENOMIC DNA]</scope>
    <source>
        <strain evidence="3">JU1422</strain>
    </source>
</reference>
<proteinExistence type="predicted"/>
<dbReference type="AlphaFoldDB" id="A0A2G5TF57"/>
<keyword evidence="3" id="KW-1185">Reference proteome</keyword>
<feature type="transmembrane region" description="Helical" evidence="1">
    <location>
        <begin position="116"/>
        <end position="136"/>
    </location>
</feature>